<name>A0A1E4RR39_9ASCO</name>
<dbReference type="RefSeq" id="XP_020078784.1">
    <property type="nucleotide sequence ID" value="XM_020218227.1"/>
</dbReference>
<evidence type="ECO:0000256" key="1">
    <source>
        <dbReference type="ARBA" id="ARBA00012513"/>
    </source>
</evidence>
<evidence type="ECO:0000259" key="6">
    <source>
        <dbReference type="PROSITE" id="PS50011"/>
    </source>
</evidence>
<dbReference type="InterPro" id="IPR011009">
    <property type="entry name" value="Kinase-like_dom_sf"/>
</dbReference>
<dbReference type="GO" id="GO:0010506">
    <property type="term" value="P:regulation of autophagy"/>
    <property type="evidence" value="ECO:0007669"/>
    <property type="project" value="InterPro"/>
</dbReference>
<dbReference type="GO" id="GO:0005829">
    <property type="term" value="C:cytosol"/>
    <property type="evidence" value="ECO:0007669"/>
    <property type="project" value="TreeGrafter"/>
</dbReference>
<dbReference type="Pfam" id="PF00069">
    <property type="entry name" value="Pkinase"/>
    <property type="match status" value="1"/>
</dbReference>
<reference evidence="8" key="1">
    <citation type="submission" date="2016-05" db="EMBL/GenBank/DDBJ databases">
        <title>Comparative genomics of biotechnologically important yeasts.</title>
        <authorList>
            <consortium name="DOE Joint Genome Institute"/>
            <person name="Riley R."/>
            <person name="Haridas S."/>
            <person name="Wolfe K.H."/>
            <person name="Lopes M.R."/>
            <person name="Hittinger C.T."/>
            <person name="Goker M."/>
            <person name="Salamov A."/>
            <person name="Wisecaver J."/>
            <person name="Long T.M."/>
            <person name="Aerts A.L."/>
            <person name="Barry K."/>
            <person name="Choi C."/>
            <person name="Clum A."/>
            <person name="Coughlan A.Y."/>
            <person name="Deshpande S."/>
            <person name="Douglass A.P."/>
            <person name="Hanson S.J."/>
            <person name="Klenk H.-P."/>
            <person name="Labutti K."/>
            <person name="Lapidus A."/>
            <person name="Lindquist E."/>
            <person name="Lipzen A."/>
            <person name="Meier-Kolthoff J.P."/>
            <person name="Ohm R.A."/>
            <person name="Otillar R.P."/>
            <person name="Pangilinan J."/>
            <person name="Peng Y."/>
            <person name="Rokas A."/>
            <person name="Rosa C.A."/>
            <person name="Scheuner C."/>
            <person name="Sibirny A.A."/>
            <person name="Slot J.C."/>
            <person name="Stielow J.B."/>
            <person name="Sun H."/>
            <person name="Kurtzman C.P."/>
            <person name="Blackwell M."/>
            <person name="Grigoriev I.V."/>
            <person name="Jeffries T.W."/>
        </authorList>
    </citation>
    <scope>NUCLEOTIDE SEQUENCE [LARGE SCALE GENOMIC DNA]</scope>
    <source>
        <strain evidence="8">NRRL Y-1933</strain>
    </source>
</reference>
<dbReference type="GO" id="GO:0016020">
    <property type="term" value="C:membrane"/>
    <property type="evidence" value="ECO:0007669"/>
    <property type="project" value="TreeGrafter"/>
</dbReference>
<dbReference type="GeneID" id="30992777"/>
<dbReference type="AlphaFoldDB" id="A0A1E4RR39"/>
<evidence type="ECO:0000256" key="5">
    <source>
        <dbReference type="ARBA" id="ARBA00022840"/>
    </source>
</evidence>
<evidence type="ECO:0000313" key="7">
    <source>
        <dbReference type="EMBL" id="ODV69717.1"/>
    </source>
</evidence>
<keyword evidence="2" id="KW-0808">Transferase</keyword>
<keyword evidence="3" id="KW-0547">Nucleotide-binding</keyword>
<dbReference type="EC" id="2.7.11.1" evidence="1"/>
<evidence type="ECO:0000313" key="8">
    <source>
        <dbReference type="Proteomes" id="UP000095085"/>
    </source>
</evidence>
<dbReference type="SUPFAM" id="SSF56112">
    <property type="entry name" value="Protein kinase-like (PK-like)"/>
    <property type="match status" value="1"/>
</dbReference>
<evidence type="ECO:0000256" key="3">
    <source>
        <dbReference type="ARBA" id="ARBA00022741"/>
    </source>
</evidence>
<evidence type="ECO:0000256" key="2">
    <source>
        <dbReference type="ARBA" id="ARBA00022679"/>
    </source>
</evidence>
<dbReference type="GO" id="GO:0000407">
    <property type="term" value="C:phagophore assembly site"/>
    <property type="evidence" value="ECO:0007669"/>
    <property type="project" value="TreeGrafter"/>
</dbReference>
<dbReference type="FunFam" id="1.10.510.10:FF:000571">
    <property type="entry name" value="Maternal embryonic leucine zipper kinase"/>
    <property type="match status" value="1"/>
</dbReference>
<protein>
    <recommendedName>
        <fullName evidence="1">non-specific serine/threonine protein kinase</fullName>
        <ecNumber evidence="1">2.7.11.1</ecNumber>
    </recommendedName>
</protein>
<dbReference type="GO" id="GO:0005524">
    <property type="term" value="F:ATP binding"/>
    <property type="evidence" value="ECO:0007669"/>
    <property type="project" value="UniProtKB-KW"/>
</dbReference>
<sequence length="440" mass="50964">MTSVISPLILDESRSANTVTKSFNAKFDDYEAYESSKYLLKNTYQYVEPIENGSFGKVTLAYNIHTKTKVAMKSIYKSHKELRLMALNEITHLKTLGRANANICQLLDHFESRDFIHLILEYCPNGDLYELIHSANKLANVEIWTLAKEIYNGLNYAHSLGIYHRDIKPENILFDSIGQVKICDWGLATNKRFSSDFDIGTEKYMAPEVFAHSSPLFQNKIEYDVLFADYWSVGITLLTALFGNAPFKPIPNDSNYKSLESDYNFKKFVFYNQHDILYDIYPMMNSNCFEIFMNILNIGGLEDDLSQYQSKIHQRNFDQFILDLEKNWNKGLTVDDELFYLDDDQDELLFDDDVIHNDDVFKLDEQISDTSNSQINYYVNGNLSNESNDSNDSKNLSNINVPSLVDSSLQSKSWYDLDEEDEDNEFEIFFKTLSLKNDSK</sequence>
<dbReference type="EMBL" id="KV454538">
    <property type="protein sequence ID" value="ODV69717.1"/>
    <property type="molecule type" value="Genomic_DNA"/>
</dbReference>
<dbReference type="SMART" id="SM00220">
    <property type="entry name" value="S_TKc"/>
    <property type="match status" value="1"/>
</dbReference>
<keyword evidence="5" id="KW-0067">ATP-binding</keyword>
<dbReference type="GO" id="GO:0005776">
    <property type="term" value="C:autophagosome"/>
    <property type="evidence" value="ECO:0007669"/>
    <property type="project" value="TreeGrafter"/>
</dbReference>
<dbReference type="PROSITE" id="PS00108">
    <property type="entry name" value="PROTEIN_KINASE_ST"/>
    <property type="match status" value="1"/>
</dbReference>
<organism evidence="7 8">
    <name type="scientific">Hyphopichia burtonii NRRL Y-1933</name>
    <dbReference type="NCBI Taxonomy" id="984485"/>
    <lineage>
        <taxon>Eukaryota</taxon>
        <taxon>Fungi</taxon>
        <taxon>Dikarya</taxon>
        <taxon>Ascomycota</taxon>
        <taxon>Saccharomycotina</taxon>
        <taxon>Pichiomycetes</taxon>
        <taxon>Debaryomycetaceae</taxon>
        <taxon>Hyphopichia</taxon>
    </lineage>
</organism>
<feature type="domain" description="Protein kinase" evidence="6">
    <location>
        <begin position="44"/>
        <end position="339"/>
    </location>
</feature>
<evidence type="ECO:0000256" key="4">
    <source>
        <dbReference type="ARBA" id="ARBA00022777"/>
    </source>
</evidence>
<dbReference type="InterPro" id="IPR000719">
    <property type="entry name" value="Prot_kinase_dom"/>
</dbReference>
<dbReference type="PANTHER" id="PTHR24348">
    <property type="entry name" value="SERINE/THREONINE-PROTEIN KINASE UNC-51-RELATED"/>
    <property type="match status" value="1"/>
</dbReference>
<dbReference type="InterPro" id="IPR045269">
    <property type="entry name" value="Atg1-like"/>
</dbReference>
<dbReference type="Gene3D" id="1.10.510.10">
    <property type="entry name" value="Transferase(Phosphotransferase) domain 1"/>
    <property type="match status" value="1"/>
</dbReference>
<dbReference type="OrthoDB" id="4062651at2759"/>
<dbReference type="GO" id="GO:0004674">
    <property type="term" value="F:protein serine/threonine kinase activity"/>
    <property type="evidence" value="ECO:0007669"/>
    <property type="project" value="UniProtKB-EC"/>
</dbReference>
<dbReference type="InterPro" id="IPR008271">
    <property type="entry name" value="Ser/Thr_kinase_AS"/>
</dbReference>
<dbReference type="PROSITE" id="PS50011">
    <property type="entry name" value="PROTEIN_KINASE_DOM"/>
    <property type="match status" value="1"/>
</dbReference>
<keyword evidence="8" id="KW-1185">Reference proteome</keyword>
<dbReference type="PANTHER" id="PTHR24348:SF22">
    <property type="entry name" value="NON-SPECIFIC SERINE_THREONINE PROTEIN KINASE"/>
    <property type="match status" value="1"/>
</dbReference>
<keyword evidence="4 7" id="KW-0418">Kinase</keyword>
<proteinExistence type="predicted"/>
<accession>A0A1E4RR39</accession>
<dbReference type="GO" id="GO:0000045">
    <property type="term" value="P:autophagosome assembly"/>
    <property type="evidence" value="ECO:0007669"/>
    <property type="project" value="TreeGrafter"/>
</dbReference>
<dbReference type="STRING" id="984485.A0A1E4RR39"/>
<dbReference type="Proteomes" id="UP000095085">
    <property type="component" value="Unassembled WGS sequence"/>
</dbReference>
<gene>
    <name evidence="7" type="ORF">HYPBUDRAFT_102838</name>
</gene>